<keyword evidence="1" id="KW-0479">Metal-binding</keyword>
<protein>
    <recommendedName>
        <fullName evidence="11">Tripartite motif-containing protein 35-like</fullName>
    </recommendedName>
</protein>
<dbReference type="OrthoDB" id="654191at2759"/>
<keyword evidence="10" id="KW-1185">Reference proteome</keyword>
<comment type="caution">
    <text evidence="9">The sequence shown here is derived from an EMBL/GenBank/DDBJ whole genome shotgun (WGS) entry which is preliminary data.</text>
</comment>
<name>A0A8T3CSZ8_9TELE</name>
<dbReference type="PROSITE" id="PS50089">
    <property type="entry name" value="ZF_RING_2"/>
    <property type="match status" value="1"/>
</dbReference>
<dbReference type="PROSITE" id="PS50188">
    <property type="entry name" value="B302_SPRY"/>
    <property type="match status" value="1"/>
</dbReference>
<dbReference type="InterPro" id="IPR050143">
    <property type="entry name" value="TRIM/RBCC"/>
</dbReference>
<dbReference type="Pfam" id="PF00643">
    <property type="entry name" value="zf-B_box"/>
    <property type="match status" value="1"/>
</dbReference>
<dbReference type="SUPFAM" id="SSF57850">
    <property type="entry name" value="RING/U-box"/>
    <property type="match status" value="1"/>
</dbReference>
<keyword evidence="2 4" id="KW-0863">Zinc-finger</keyword>
<evidence type="ECO:0000256" key="2">
    <source>
        <dbReference type="ARBA" id="ARBA00022771"/>
    </source>
</evidence>
<dbReference type="Pfam" id="PF13445">
    <property type="entry name" value="zf-RING_UBOX"/>
    <property type="match status" value="1"/>
</dbReference>
<feature type="coiled-coil region" evidence="5">
    <location>
        <begin position="162"/>
        <end position="226"/>
    </location>
</feature>
<dbReference type="EMBL" id="JAERUA010000019">
    <property type="protein sequence ID" value="KAI1887101.1"/>
    <property type="molecule type" value="Genomic_DNA"/>
</dbReference>
<feature type="domain" description="B box-type" evidence="7">
    <location>
        <begin position="92"/>
        <end position="133"/>
    </location>
</feature>
<dbReference type="Gene3D" id="3.30.160.60">
    <property type="entry name" value="Classic Zinc Finger"/>
    <property type="match status" value="1"/>
</dbReference>
<evidence type="ECO:0000259" key="6">
    <source>
        <dbReference type="PROSITE" id="PS50089"/>
    </source>
</evidence>
<dbReference type="InterPro" id="IPR013320">
    <property type="entry name" value="ConA-like_dom_sf"/>
</dbReference>
<reference evidence="9" key="1">
    <citation type="submission" date="2021-01" db="EMBL/GenBank/DDBJ databases">
        <authorList>
            <person name="Zahm M."/>
            <person name="Roques C."/>
            <person name="Cabau C."/>
            <person name="Klopp C."/>
            <person name="Donnadieu C."/>
            <person name="Jouanno E."/>
            <person name="Lampietro C."/>
            <person name="Louis A."/>
            <person name="Herpin A."/>
            <person name="Echchiki A."/>
            <person name="Berthelot C."/>
            <person name="Parey E."/>
            <person name="Roest-Crollius H."/>
            <person name="Braasch I."/>
            <person name="Postlethwait J."/>
            <person name="Bobe J."/>
            <person name="Montfort J."/>
            <person name="Bouchez O."/>
            <person name="Begum T."/>
            <person name="Mejri S."/>
            <person name="Adams A."/>
            <person name="Chen W.-J."/>
            <person name="Guiguen Y."/>
        </authorList>
    </citation>
    <scope>NUCLEOTIDE SEQUENCE</scope>
    <source>
        <tissue evidence="9">Blood</tissue>
    </source>
</reference>
<dbReference type="AlphaFoldDB" id="A0A8T3CSZ8"/>
<dbReference type="SMART" id="SM00184">
    <property type="entry name" value="RING"/>
    <property type="match status" value="1"/>
</dbReference>
<dbReference type="PROSITE" id="PS50119">
    <property type="entry name" value="ZF_BBOX"/>
    <property type="match status" value="1"/>
</dbReference>
<sequence>MAAKSAFLDEDLCCPVCCDIFRDPVVLGCCHSFCKVCLQRYWEKKDSQECPICRRKSQTEPLHNLVLTNVVESYLKQKTENEAVERTKSLKKSESRCSLHRKKLLFFCEEDEELLCVVCQTSKKHRSHQICPVEEAALDHKEELKAALNPTKERLERFTAVMQECERTAKSIRSQAQQTEKQVKAEFEKLHQFLRDEEKARLAVLKEEEEQKSQAMKEKIKNLSRHVFLLSDKISAIEKALDTEDIYFLKISKHMKVRAQCTLQDPEHLSGVLIDVAKHLGNLKFRVWEKMLGTLQYTPLTLNPNTASSSLCLLDDQTSARDTETQQQLYDSTEGLNSTVTDSNELPSGKQSWEVEVGDSPAWDVGVMEGSITKEEAHTCRPGEDFGFLC</sequence>
<keyword evidence="5" id="KW-0175">Coiled coil</keyword>
<evidence type="ECO:0008006" key="11">
    <source>
        <dbReference type="Google" id="ProtNLM"/>
    </source>
</evidence>
<evidence type="ECO:0000313" key="10">
    <source>
        <dbReference type="Proteomes" id="UP000829720"/>
    </source>
</evidence>
<organism evidence="9 10">
    <name type="scientific">Albula goreensis</name>
    <dbReference type="NCBI Taxonomy" id="1534307"/>
    <lineage>
        <taxon>Eukaryota</taxon>
        <taxon>Metazoa</taxon>
        <taxon>Chordata</taxon>
        <taxon>Craniata</taxon>
        <taxon>Vertebrata</taxon>
        <taxon>Euteleostomi</taxon>
        <taxon>Actinopterygii</taxon>
        <taxon>Neopterygii</taxon>
        <taxon>Teleostei</taxon>
        <taxon>Albuliformes</taxon>
        <taxon>Albulidae</taxon>
        <taxon>Albula</taxon>
    </lineage>
</organism>
<evidence type="ECO:0000256" key="3">
    <source>
        <dbReference type="ARBA" id="ARBA00022833"/>
    </source>
</evidence>
<dbReference type="GO" id="GO:0008270">
    <property type="term" value="F:zinc ion binding"/>
    <property type="evidence" value="ECO:0007669"/>
    <property type="project" value="UniProtKB-KW"/>
</dbReference>
<evidence type="ECO:0000259" key="7">
    <source>
        <dbReference type="PROSITE" id="PS50119"/>
    </source>
</evidence>
<gene>
    <name evidence="9" type="ORF">AGOR_G00202670</name>
</gene>
<dbReference type="SMART" id="SM00336">
    <property type="entry name" value="BBOX"/>
    <property type="match status" value="1"/>
</dbReference>
<dbReference type="InterPro" id="IPR001870">
    <property type="entry name" value="B30.2/SPRY"/>
</dbReference>
<dbReference type="Pfam" id="PF13765">
    <property type="entry name" value="PRY"/>
    <property type="match status" value="1"/>
</dbReference>
<evidence type="ECO:0000256" key="5">
    <source>
        <dbReference type="SAM" id="Coils"/>
    </source>
</evidence>
<dbReference type="Gene3D" id="2.60.120.920">
    <property type="match status" value="1"/>
</dbReference>
<evidence type="ECO:0000256" key="4">
    <source>
        <dbReference type="PROSITE-ProRule" id="PRU00024"/>
    </source>
</evidence>
<dbReference type="SUPFAM" id="SSF57845">
    <property type="entry name" value="B-box zinc-binding domain"/>
    <property type="match status" value="1"/>
</dbReference>
<feature type="domain" description="RING-type" evidence="6">
    <location>
        <begin position="14"/>
        <end position="54"/>
    </location>
</feature>
<dbReference type="Proteomes" id="UP000829720">
    <property type="component" value="Unassembled WGS sequence"/>
</dbReference>
<evidence type="ECO:0000313" key="9">
    <source>
        <dbReference type="EMBL" id="KAI1887101.1"/>
    </source>
</evidence>
<dbReference type="InterPro" id="IPR001841">
    <property type="entry name" value="Znf_RING"/>
</dbReference>
<accession>A0A8T3CSZ8</accession>
<feature type="domain" description="B30.2/SPRY" evidence="8">
    <location>
        <begin position="280"/>
        <end position="390"/>
    </location>
</feature>
<keyword evidence="3" id="KW-0862">Zinc</keyword>
<evidence type="ECO:0000256" key="1">
    <source>
        <dbReference type="ARBA" id="ARBA00022723"/>
    </source>
</evidence>
<dbReference type="InterPro" id="IPR013083">
    <property type="entry name" value="Znf_RING/FYVE/PHD"/>
</dbReference>
<dbReference type="PANTHER" id="PTHR24103">
    <property type="entry name" value="E3 UBIQUITIN-PROTEIN LIGASE TRIM"/>
    <property type="match status" value="1"/>
</dbReference>
<dbReference type="PROSITE" id="PS00518">
    <property type="entry name" value="ZF_RING_1"/>
    <property type="match status" value="1"/>
</dbReference>
<evidence type="ECO:0000259" key="8">
    <source>
        <dbReference type="PROSITE" id="PS50188"/>
    </source>
</evidence>
<dbReference type="InterPro" id="IPR000315">
    <property type="entry name" value="Znf_B-box"/>
</dbReference>
<dbReference type="InterPro" id="IPR043136">
    <property type="entry name" value="B30.2/SPRY_sf"/>
</dbReference>
<dbReference type="InterPro" id="IPR027370">
    <property type="entry name" value="Znf-RING_euk"/>
</dbReference>
<dbReference type="InterPro" id="IPR006574">
    <property type="entry name" value="PRY"/>
</dbReference>
<dbReference type="InterPro" id="IPR017907">
    <property type="entry name" value="Znf_RING_CS"/>
</dbReference>
<dbReference type="SUPFAM" id="SSF49899">
    <property type="entry name" value="Concanavalin A-like lectins/glucanases"/>
    <property type="match status" value="1"/>
</dbReference>
<proteinExistence type="predicted"/>
<dbReference type="Gene3D" id="3.30.40.10">
    <property type="entry name" value="Zinc/RING finger domain, C3HC4 (zinc finger)"/>
    <property type="match status" value="1"/>
</dbReference>